<reference evidence="5" key="2">
    <citation type="journal article" date="2021" name="Data Brief">
        <title>Draft genome sequence data of the facultative, thermophilic, xylanolytic bacterium Paenibacillus sp. strain DA-C8.</title>
        <authorList>
            <person name="Chhe C."/>
            <person name="Uke A."/>
            <person name="Baramee S."/>
            <person name="Ungkulpasvich U."/>
            <person name="Tachaapaikoon C."/>
            <person name="Pason P."/>
            <person name="Waeonukul R."/>
            <person name="Ratanakhanokchai K."/>
            <person name="Kosugi A."/>
        </authorList>
    </citation>
    <scope>NUCLEOTIDE SEQUENCE</scope>
    <source>
        <strain evidence="5">DA-C8</strain>
    </source>
</reference>
<evidence type="ECO:0000313" key="6">
    <source>
        <dbReference type="Proteomes" id="UP000654993"/>
    </source>
</evidence>
<proteinExistence type="predicted"/>
<dbReference type="Pfam" id="PF21302">
    <property type="entry name" value="Zn_ribbon_RlmA"/>
    <property type="match status" value="1"/>
</dbReference>
<protein>
    <recommendedName>
        <fullName evidence="7">23S rRNA (Guanine745-N1)-methyltransferase</fullName>
    </recommendedName>
</protein>
<dbReference type="InterPro" id="IPR048647">
    <property type="entry name" value="RlmA_N"/>
</dbReference>
<feature type="domain" description="Methyltransferase" evidence="3">
    <location>
        <begin position="104"/>
        <end position="189"/>
    </location>
</feature>
<comment type="caution">
    <text evidence="5">The sequence shown here is derived from an EMBL/GenBank/DDBJ whole genome shotgun (WGS) entry which is preliminary data.</text>
</comment>
<feature type="binding site" evidence="1">
    <location>
        <position position="37"/>
    </location>
    <ligand>
        <name>Zn(2+)</name>
        <dbReference type="ChEBI" id="CHEBI:29105"/>
    </ligand>
</feature>
<dbReference type="InterPro" id="IPR016718">
    <property type="entry name" value="rRNA_m1G-MeTrfase_A_prd"/>
</dbReference>
<feature type="binding site" evidence="1">
    <location>
        <position position="41"/>
    </location>
    <ligand>
        <name>Zn(2+)</name>
        <dbReference type="ChEBI" id="CHEBI:29105"/>
    </ligand>
</feature>
<sequence length="289" mass="32755">MTDKYQRARRYQQFEGIFRCPICEERMQLVEFKSMICPHRHTFDLSKHGHLNLAVQPSNSLYTKELFQARHRILTESAMYTRLHQTLQTLIEQEAGAAQESCLIADMGCGEGSHLNSILSASKAPNLYGIGLDLAKEGILMAAKRYKDAMWVVGDLANSPLADHTVQVILNILSPANYKEFRRVLVPGGLVVKVVPRTGYLKELREALFDDQEKLDYSNDETVSLFEKQIDLLDVIQLQDTITLDEQQLQDLTRMTPLAWSAEPERVEAFCKQGASEITIDLDILVGRV</sequence>
<feature type="binding site" evidence="2">
    <location>
        <position position="80"/>
    </location>
    <ligand>
        <name>S-adenosyl-L-methionine</name>
        <dbReference type="ChEBI" id="CHEBI:59789"/>
    </ligand>
</feature>
<keyword evidence="6" id="KW-1185">Reference proteome</keyword>
<keyword evidence="1" id="KW-0862">Zinc</keyword>
<keyword evidence="2" id="KW-0949">S-adenosyl-L-methionine</keyword>
<feature type="domain" description="23S rRNA (guanine(745)-N(1))-methyltransferase N-terminal" evidence="4">
    <location>
        <begin position="18"/>
        <end position="53"/>
    </location>
</feature>
<dbReference type="InterPro" id="IPR029063">
    <property type="entry name" value="SAM-dependent_MTases_sf"/>
</dbReference>
<dbReference type="RefSeq" id="WP_200966130.1">
    <property type="nucleotide sequence ID" value="NZ_BMAQ01000008.1"/>
</dbReference>
<dbReference type="AlphaFoldDB" id="A0A916QF87"/>
<evidence type="ECO:0008006" key="7">
    <source>
        <dbReference type="Google" id="ProtNLM"/>
    </source>
</evidence>
<dbReference type="PIRSF" id="PIRSF018249">
    <property type="entry name" value="MyrA_prd"/>
    <property type="match status" value="1"/>
</dbReference>
<evidence type="ECO:0000259" key="4">
    <source>
        <dbReference type="Pfam" id="PF21302"/>
    </source>
</evidence>
<dbReference type="Proteomes" id="UP000654993">
    <property type="component" value="Unassembled WGS sequence"/>
</dbReference>
<accession>A0A916QF87</accession>
<dbReference type="InterPro" id="IPR041698">
    <property type="entry name" value="Methyltransf_25"/>
</dbReference>
<feature type="binding site" evidence="2">
    <location>
        <begin position="111"/>
        <end position="112"/>
    </location>
    <ligand>
        <name>S-adenosyl-L-methionine</name>
        <dbReference type="ChEBI" id="CHEBI:59789"/>
    </ligand>
</feature>
<dbReference type="EMBL" id="BMAQ01000008">
    <property type="protein sequence ID" value="GFR37854.1"/>
    <property type="molecule type" value="Genomic_DNA"/>
</dbReference>
<dbReference type="GO" id="GO:0046872">
    <property type="term" value="F:metal ion binding"/>
    <property type="evidence" value="ECO:0007669"/>
    <property type="project" value="UniProtKB-KW"/>
</dbReference>
<reference evidence="5" key="1">
    <citation type="submission" date="2020-08" db="EMBL/GenBank/DDBJ databases">
        <authorList>
            <person name="Uke A."/>
            <person name="Chhe C."/>
            <person name="Baramee S."/>
            <person name="Kosugi A."/>
        </authorList>
    </citation>
    <scope>NUCLEOTIDE SEQUENCE</scope>
    <source>
        <strain evidence="5">DA-C8</strain>
    </source>
</reference>
<evidence type="ECO:0000313" key="5">
    <source>
        <dbReference type="EMBL" id="GFR37854.1"/>
    </source>
</evidence>
<dbReference type="CDD" id="cd02440">
    <property type="entry name" value="AdoMet_MTases"/>
    <property type="match status" value="1"/>
</dbReference>
<dbReference type="GO" id="GO:0008168">
    <property type="term" value="F:methyltransferase activity"/>
    <property type="evidence" value="ECO:0007669"/>
    <property type="project" value="InterPro"/>
</dbReference>
<keyword evidence="1" id="KW-0479">Metal-binding</keyword>
<feature type="binding site" evidence="1">
    <location>
        <position position="20"/>
    </location>
    <ligand>
        <name>Zn(2+)</name>
        <dbReference type="ChEBI" id="CHEBI:29105"/>
    </ligand>
</feature>
<feature type="binding site" evidence="1">
    <location>
        <position position="23"/>
    </location>
    <ligand>
        <name>Zn(2+)</name>
        <dbReference type="ChEBI" id="CHEBI:29105"/>
    </ligand>
</feature>
<dbReference type="SUPFAM" id="SSF53335">
    <property type="entry name" value="S-adenosyl-L-methionine-dependent methyltransferases"/>
    <property type="match status" value="1"/>
</dbReference>
<evidence type="ECO:0000256" key="1">
    <source>
        <dbReference type="PIRSR" id="PIRSR018249-1"/>
    </source>
</evidence>
<organism evidence="5 6">
    <name type="scientific">Insulibacter thermoxylanivorax</name>
    <dbReference type="NCBI Taxonomy" id="2749268"/>
    <lineage>
        <taxon>Bacteria</taxon>
        <taxon>Bacillati</taxon>
        <taxon>Bacillota</taxon>
        <taxon>Bacilli</taxon>
        <taxon>Bacillales</taxon>
        <taxon>Paenibacillaceae</taxon>
        <taxon>Insulibacter</taxon>
    </lineage>
</organism>
<name>A0A916QF87_9BACL</name>
<evidence type="ECO:0000256" key="2">
    <source>
        <dbReference type="PIRSR" id="PIRSR018249-2"/>
    </source>
</evidence>
<gene>
    <name evidence="5" type="ORF">PRECH8_11500</name>
</gene>
<dbReference type="Gene3D" id="3.40.50.150">
    <property type="entry name" value="Vaccinia Virus protein VP39"/>
    <property type="match status" value="1"/>
</dbReference>
<dbReference type="Pfam" id="PF13649">
    <property type="entry name" value="Methyltransf_25"/>
    <property type="match status" value="1"/>
</dbReference>
<evidence type="ECO:0000259" key="3">
    <source>
        <dbReference type="Pfam" id="PF13649"/>
    </source>
</evidence>
<feature type="binding site" evidence="2">
    <location>
        <position position="200"/>
    </location>
    <ligand>
        <name>S-adenosyl-L-methionine</name>
        <dbReference type="ChEBI" id="CHEBI:59789"/>
    </ligand>
</feature>